<reference evidence="3" key="1">
    <citation type="submission" date="2015-04" db="EMBL/GenBank/DDBJ databases">
        <authorList>
            <person name="Schardt J."/>
            <person name="Mueller-Herbst S."/>
            <person name="Scherer S."/>
            <person name="Huptas C."/>
        </authorList>
    </citation>
    <scope>NUCLEOTIDE SEQUENCE [LARGE SCALE GENOMIC DNA]</scope>
    <source>
        <strain evidence="3">Kiel-L1</strain>
    </source>
</reference>
<keyword evidence="1" id="KW-0812">Transmembrane</keyword>
<protein>
    <submittedName>
        <fullName evidence="2">Uncharacterized protein</fullName>
    </submittedName>
</protein>
<sequence>MTLFYQTWKKVFSFFFSVEIIVGLYIIAYLLLFSYDPNNGISLSEQLFRWNNHYFLPGIIGLLLLFISDFLCKLAIQKFKLRKRIVCLCNVVLNMGLGYFLGAYSVLKFFVE</sequence>
<evidence type="ECO:0000256" key="1">
    <source>
        <dbReference type="SAM" id="Phobius"/>
    </source>
</evidence>
<feature type="transmembrane region" description="Helical" evidence="1">
    <location>
        <begin position="54"/>
        <end position="76"/>
    </location>
</feature>
<evidence type="ECO:0000313" key="3">
    <source>
        <dbReference type="Proteomes" id="UP000257055"/>
    </source>
</evidence>
<proteinExistence type="predicted"/>
<dbReference type="Proteomes" id="UP000257055">
    <property type="component" value="Unassembled WGS sequence"/>
</dbReference>
<accession>A0A3D8TQ76</accession>
<dbReference type="AlphaFoldDB" id="A0A3D8TQ76"/>
<feature type="transmembrane region" description="Helical" evidence="1">
    <location>
        <begin position="85"/>
        <end position="107"/>
    </location>
</feature>
<organism evidence="2 3">
    <name type="scientific">Listeria kieliensis</name>
    <dbReference type="NCBI Taxonomy" id="1621700"/>
    <lineage>
        <taxon>Bacteria</taxon>
        <taxon>Bacillati</taxon>
        <taxon>Bacillota</taxon>
        <taxon>Bacilli</taxon>
        <taxon>Bacillales</taxon>
        <taxon>Listeriaceae</taxon>
        <taxon>Listeria</taxon>
    </lineage>
</organism>
<dbReference type="EMBL" id="LARY01000002">
    <property type="protein sequence ID" value="RDX00792.1"/>
    <property type="molecule type" value="Genomic_DNA"/>
</dbReference>
<keyword evidence="1" id="KW-1133">Transmembrane helix</keyword>
<keyword evidence="3" id="KW-1185">Reference proteome</keyword>
<name>A0A3D8TQ76_9LIST</name>
<keyword evidence="1" id="KW-0472">Membrane</keyword>
<feature type="transmembrane region" description="Helical" evidence="1">
    <location>
        <begin position="12"/>
        <end position="34"/>
    </location>
</feature>
<comment type="caution">
    <text evidence="2">The sequence shown here is derived from an EMBL/GenBank/DDBJ whole genome shotgun (WGS) entry which is preliminary data.</text>
</comment>
<evidence type="ECO:0000313" key="2">
    <source>
        <dbReference type="EMBL" id="RDX00792.1"/>
    </source>
</evidence>
<gene>
    <name evidence="2" type="ORF">UR08_07365</name>
</gene>